<dbReference type="Gene3D" id="3.40.1820.10">
    <property type="entry name" value="DnaQ-like 3'-5' exonuclease"/>
    <property type="match status" value="1"/>
</dbReference>
<accession>A0A382M9L9</accession>
<evidence type="ECO:0000313" key="1">
    <source>
        <dbReference type="EMBL" id="SVC45546.1"/>
    </source>
</evidence>
<dbReference type="EMBL" id="UINC01092181">
    <property type="protein sequence ID" value="SVC45546.1"/>
    <property type="molecule type" value="Genomic_DNA"/>
</dbReference>
<sequence>EIAYPRSCNGLKNWAHPSSIYKKRTPMHIKGALLYNHLLKTNNLSSKYPAIQNGDKIKFLELKTPNAYHTNVISFMTRLPKELDLHKMINYDIMFDKSFVDPLTFIIDQINWTVDRSYGTATTLEHLFG</sequence>
<dbReference type="AlphaFoldDB" id="A0A382M9L9"/>
<name>A0A382M9L9_9ZZZZ</name>
<organism evidence="1">
    <name type="scientific">marine metagenome</name>
    <dbReference type="NCBI Taxonomy" id="408172"/>
    <lineage>
        <taxon>unclassified sequences</taxon>
        <taxon>metagenomes</taxon>
        <taxon>ecological metagenomes</taxon>
    </lineage>
</organism>
<reference evidence="1" key="1">
    <citation type="submission" date="2018-05" db="EMBL/GenBank/DDBJ databases">
        <authorList>
            <person name="Lanie J.A."/>
            <person name="Ng W.-L."/>
            <person name="Kazmierczak K.M."/>
            <person name="Andrzejewski T.M."/>
            <person name="Davidsen T.M."/>
            <person name="Wayne K.J."/>
            <person name="Tettelin H."/>
            <person name="Glass J.I."/>
            <person name="Rusch D."/>
            <person name="Podicherti R."/>
            <person name="Tsui H.-C.T."/>
            <person name="Winkler M.E."/>
        </authorList>
    </citation>
    <scope>NUCLEOTIDE SEQUENCE</scope>
</reference>
<gene>
    <name evidence="1" type="ORF">METZ01_LOCUS298400</name>
</gene>
<proteinExistence type="predicted"/>
<feature type="non-terminal residue" evidence="1">
    <location>
        <position position="1"/>
    </location>
</feature>
<protein>
    <submittedName>
        <fullName evidence="1">Uncharacterized protein</fullName>
    </submittedName>
</protein>
<dbReference type="InterPro" id="IPR043502">
    <property type="entry name" value="DNA/RNA_pol_sf"/>
</dbReference>
<dbReference type="SUPFAM" id="SSF56672">
    <property type="entry name" value="DNA/RNA polymerases"/>
    <property type="match status" value="1"/>
</dbReference>